<dbReference type="SUPFAM" id="SSF55073">
    <property type="entry name" value="Nucleotide cyclase"/>
    <property type="match status" value="1"/>
</dbReference>
<dbReference type="STRING" id="39495.SAMN02745111_02188"/>
<name>A0A1T4W254_9FIRM</name>
<dbReference type="PANTHER" id="PTHR45138">
    <property type="entry name" value="REGULATORY COMPONENTS OF SENSORY TRANSDUCTION SYSTEM"/>
    <property type="match status" value="1"/>
</dbReference>
<dbReference type="Pfam" id="PF00990">
    <property type="entry name" value="GGDEF"/>
    <property type="match status" value="1"/>
</dbReference>
<dbReference type="InterPro" id="IPR050469">
    <property type="entry name" value="Diguanylate_Cyclase"/>
</dbReference>
<reference evidence="3 4" key="1">
    <citation type="submission" date="2017-02" db="EMBL/GenBank/DDBJ databases">
        <authorList>
            <person name="Peterson S.W."/>
        </authorList>
    </citation>
    <scope>NUCLEOTIDE SEQUENCE [LARGE SCALE GENOMIC DNA]</scope>
    <source>
        <strain evidence="3 4">ATCC 35992</strain>
    </source>
</reference>
<dbReference type="RefSeq" id="WP_078767014.1">
    <property type="nucleotide sequence ID" value="NZ_FUXZ01000015.1"/>
</dbReference>
<evidence type="ECO:0000259" key="2">
    <source>
        <dbReference type="PROSITE" id="PS50887"/>
    </source>
</evidence>
<feature type="transmembrane region" description="Helical" evidence="1">
    <location>
        <begin position="61"/>
        <end position="79"/>
    </location>
</feature>
<dbReference type="Proteomes" id="UP000190814">
    <property type="component" value="Unassembled WGS sequence"/>
</dbReference>
<dbReference type="PROSITE" id="PS50887">
    <property type="entry name" value="GGDEF"/>
    <property type="match status" value="1"/>
</dbReference>
<keyword evidence="4" id="KW-1185">Reference proteome</keyword>
<feature type="transmembrane region" description="Helical" evidence="1">
    <location>
        <begin position="12"/>
        <end position="29"/>
    </location>
</feature>
<evidence type="ECO:0000313" key="4">
    <source>
        <dbReference type="Proteomes" id="UP000190814"/>
    </source>
</evidence>
<keyword evidence="1" id="KW-0472">Membrane</keyword>
<dbReference type="InterPro" id="IPR043128">
    <property type="entry name" value="Rev_trsase/Diguanyl_cyclase"/>
</dbReference>
<feature type="domain" description="GGDEF" evidence="2">
    <location>
        <begin position="210"/>
        <end position="338"/>
    </location>
</feature>
<gene>
    <name evidence="3" type="ORF">SAMN02745111_02188</name>
</gene>
<dbReference type="GO" id="GO:0043709">
    <property type="term" value="P:cell adhesion involved in single-species biofilm formation"/>
    <property type="evidence" value="ECO:0007669"/>
    <property type="project" value="TreeGrafter"/>
</dbReference>
<dbReference type="SMART" id="SM00267">
    <property type="entry name" value="GGDEF"/>
    <property type="match status" value="1"/>
</dbReference>
<dbReference type="InterPro" id="IPR029787">
    <property type="entry name" value="Nucleotide_cyclase"/>
</dbReference>
<dbReference type="Gene3D" id="3.30.70.270">
    <property type="match status" value="1"/>
</dbReference>
<accession>A0A1T4W254</accession>
<dbReference type="PANTHER" id="PTHR45138:SF9">
    <property type="entry name" value="DIGUANYLATE CYCLASE DGCM-RELATED"/>
    <property type="match status" value="1"/>
</dbReference>
<dbReference type="GO" id="GO:0005886">
    <property type="term" value="C:plasma membrane"/>
    <property type="evidence" value="ECO:0007669"/>
    <property type="project" value="TreeGrafter"/>
</dbReference>
<sequence length="338" mass="39236">MSMAAAKKMTYGVNTVILLLVFGLGYFFCRVNAPFLIYFSIPTVVVYLVGYYLIAKELLHIYVWLVYIWITLYMSMATVCLGYSYGFHLYCFSMIPVMYATEYMAYKLERRSLRALYVSFGIEAVYLICTGYVSVVGPIYERDQELAAFFWIFNAIIVFGFLIFYINYLIKMVISSEEKLREMAQVDRLTKLYNRHYMINRLDEASSNSETDFIAMADIDKFKNINDTYGHAAGDEVLRVIANTMKSICSDCDIARWGGEEFLFYSEKCKNGKELMEKLRKKIETTPISWEDGEIPVTITIGISMRKKNQSVDDWIKDADEKLYYGKNNGRNRVVTQK</sequence>
<dbReference type="GO" id="GO:1902201">
    <property type="term" value="P:negative regulation of bacterial-type flagellum-dependent cell motility"/>
    <property type="evidence" value="ECO:0007669"/>
    <property type="project" value="TreeGrafter"/>
</dbReference>
<dbReference type="EMBL" id="FUXZ01000015">
    <property type="protein sequence ID" value="SKA71267.1"/>
    <property type="molecule type" value="Genomic_DNA"/>
</dbReference>
<dbReference type="AlphaFoldDB" id="A0A1T4W254"/>
<dbReference type="GO" id="GO:0052621">
    <property type="term" value="F:diguanylate cyclase activity"/>
    <property type="evidence" value="ECO:0007669"/>
    <property type="project" value="TreeGrafter"/>
</dbReference>
<dbReference type="CDD" id="cd01949">
    <property type="entry name" value="GGDEF"/>
    <property type="match status" value="1"/>
</dbReference>
<dbReference type="InterPro" id="IPR000160">
    <property type="entry name" value="GGDEF_dom"/>
</dbReference>
<feature type="transmembrane region" description="Helical" evidence="1">
    <location>
        <begin position="117"/>
        <end position="140"/>
    </location>
</feature>
<feature type="transmembrane region" description="Helical" evidence="1">
    <location>
        <begin position="35"/>
        <end position="54"/>
    </location>
</feature>
<keyword evidence="1" id="KW-1133">Transmembrane helix</keyword>
<protein>
    <submittedName>
        <fullName evidence="3">Diguanylate cyclase (GGDEF) domain-containing protein</fullName>
    </submittedName>
</protein>
<keyword evidence="1" id="KW-0812">Transmembrane</keyword>
<proteinExistence type="predicted"/>
<organism evidence="3 4">
    <name type="scientific">Eubacterium uniforme</name>
    <dbReference type="NCBI Taxonomy" id="39495"/>
    <lineage>
        <taxon>Bacteria</taxon>
        <taxon>Bacillati</taxon>
        <taxon>Bacillota</taxon>
        <taxon>Clostridia</taxon>
        <taxon>Eubacteriales</taxon>
        <taxon>Eubacteriaceae</taxon>
        <taxon>Eubacterium</taxon>
    </lineage>
</organism>
<evidence type="ECO:0000256" key="1">
    <source>
        <dbReference type="SAM" id="Phobius"/>
    </source>
</evidence>
<evidence type="ECO:0000313" key="3">
    <source>
        <dbReference type="EMBL" id="SKA71267.1"/>
    </source>
</evidence>
<feature type="transmembrane region" description="Helical" evidence="1">
    <location>
        <begin position="146"/>
        <end position="170"/>
    </location>
</feature>
<dbReference type="OrthoDB" id="185601at2"/>
<dbReference type="NCBIfam" id="TIGR00254">
    <property type="entry name" value="GGDEF"/>
    <property type="match status" value="1"/>
</dbReference>
<dbReference type="FunFam" id="3.30.70.270:FF:000001">
    <property type="entry name" value="Diguanylate cyclase domain protein"/>
    <property type="match status" value="1"/>
</dbReference>